<reference evidence="6" key="1">
    <citation type="journal article" date="2021" name="PeerJ">
        <title>Extensive microbial diversity within the chicken gut microbiome revealed by metagenomics and culture.</title>
        <authorList>
            <person name="Gilroy R."/>
            <person name="Ravi A."/>
            <person name="Getino M."/>
            <person name="Pursley I."/>
            <person name="Horton D.L."/>
            <person name="Alikhan N.F."/>
            <person name="Baker D."/>
            <person name="Gharbi K."/>
            <person name="Hall N."/>
            <person name="Watson M."/>
            <person name="Adriaenssens E.M."/>
            <person name="Foster-Nyarko E."/>
            <person name="Jarju S."/>
            <person name="Secka A."/>
            <person name="Antonio M."/>
            <person name="Oren A."/>
            <person name="Chaudhuri R.R."/>
            <person name="La Ragione R."/>
            <person name="Hildebrand F."/>
            <person name="Pallen M.J."/>
        </authorList>
    </citation>
    <scope>NUCLEOTIDE SEQUENCE</scope>
    <source>
        <strain evidence="6">ChiHjej13B12-14962</strain>
    </source>
</reference>
<dbReference type="Gene3D" id="1.10.357.10">
    <property type="entry name" value="Tetracycline Repressor, domain 2"/>
    <property type="match status" value="1"/>
</dbReference>
<dbReference type="InterPro" id="IPR036271">
    <property type="entry name" value="Tet_transcr_reg_TetR-rel_C_sf"/>
</dbReference>
<protein>
    <submittedName>
        <fullName evidence="6">TetR/AcrR family transcriptional regulator</fullName>
    </submittedName>
</protein>
<evidence type="ECO:0000256" key="3">
    <source>
        <dbReference type="ARBA" id="ARBA00023163"/>
    </source>
</evidence>
<proteinExistence type="predicted"/>
<reference evidence="6" key="2">
    <citation type="submission" date="2021-09" db="EMBL/GenBank/DDBJ databases">
        <authorList>
            <person name="Gilroy R."/>
        </authorList>
    </citation>
    <scope>NUCLEOTIDE SEQUENCE</scope>
    <source>
        <strain evidence="6">ChiHjej13B12-14962</strain>
    </source>
</reference>
<dbReference type="AlphaFoldDB" id="A0A921K7K3"/>
<evidence type="ECO:0000313" key="6">
    <source>
        <dbReference type="EMBL" id="HJF13329.1"/>
    </source>
</evidence>
<evidence type="ECO:0000256" key="2">
    <source>
        <dbReference type="ARBA" id="ARBA00023125"/>
    </source>
</evidence>
<evidence type="ECO:0000259" key="5">
    <source>
        <dbReference type="PROSITE" id="PS50977"/>
    </source>
</evidence>
<dbReference type="EMBL" id="DYXC01000012">
    <property type="protein sequence ID" value="HJF13329.1"/>
    <property type="molecule type" value="Genomic_DNA"/>
</dbReference>
<dbReference type="PROSITE" id="PS50977">
    <property type="entry name" value="HTH_TETR_2"/>
    <property type="match status" value="1"/>
</dbReference>
<evidence type="ECO:0000256" key="1">
    <source>
        <dbReference type="ARBA" id="ARBA00023015"/>
    </source>
</evidence>
<evidence type="ECO:0000256" key="4">
    <source>
        <dbReference type="PROSITE-ProRule" id="PRU00335"/>
    </source>
</evidence>
<keyword evidence="1" id="KW-0805">Transcription regulation</keyword>
<dbReference type="Proteomes" id="UP000703315">
    <property type="component" value="Unassembled WGS sequence"/>
</dbReference>
<dbReference type="SUPFAM" id="SSF46689">
    <property type="entry name" value="Homeodomain-like"/>
    <property type="match status" value="1"/>
</dbReference>
<dbReference type="GO" id="GO:0003677">
    <property type="term" value="F:DNA binding"/>
    <property type="evidence" value="ECO:0007669"/>
    <property type="project" value="UniProtKB-UniRule"/>
</dbReference>
<dbReference type="Pfam" id="PF02909">
    <property type="entry name" value="TetR_C_1"/>
    <property type="match status" value="1"/>
</dbReference>
<dbReference type="InterPro" id="IPR001647">
    <property type="entry name" value="HTH_TetR"/>
</dbReference>
<keyword evidence="2 4" id="KW-0238">DNA-binding</keyword>
<sequence length="202" mass="22017">MSYWSRQKPVRRARAVDPAAIATAAIKLLDQGGFRALTVRAVAGRIAVAPASLYSRVNSVDDLFDLALDAVLGHDPHMQKALAQADIHVLLIEYYRHLLRHPWACQVIGMRAPRGPNYLQLSERMSQLLIEMEVSDPLATAYALSNFVIGSATTAPAANDEPEAPIDNSLAPTYAQLHAEQDKAPEQIVEAGLSALVALWSR</sequence>
<dbReference type="Pfam" id="PF00440">
    <property type="entry name" value="TetR_N"/>
    <property type="match status" value="1"/>
</dbReference>
<dbReference type="SUPFAM" id="SSF48498">
    <property type="entry name" value="Tetracyclin repressor-like, C-terminal domain"/>
    <property type="match status" value="1"/>
</dbReference>
<dbReference type="InterPro" id="IPR004111">
    <property type="entry name" value="Repressor_TetR_C"/>
</dbReference>
<accession>A0A921K7K3</accession>
<dbReference type="GO" id="GO:0045892">
    <property type="term" value="P:negative regulation of DNA-templated transcription"/>
    <property type="evidence" value="ECO:0007669"/>
    <property type="project" value="InterPro"/>
</dbReference>
<keyword evidence="3" id="KW-0804">Transcription</keyword>
<comment type="caution">
    <text evidence="6">The sequence shown here is derived from an EMBL/GenBank/DDBJ whole genome shotgun (WGS) entry which is preliminary data.</text>
</comment>
<dbReference type="InterPro" id="IPR009057">
    <property type="entry name" value="Homeodomain-like_sf"/>
</dbReference>
<dbReference type="Gene3D" id="1.10.10.60">
    <property type="entry name" value="Homeodomain-like"/>
    <property type="match status" value="1"/>
</dbReference>
<dbReference type="RefSeq" id="WP_303901400.1">
    <property type="nucleotide sequence ID" value="NZ_DYXC01000012.1"/>
</dbReference>
<name>A0A921K7K3_9MICC</name>
<feature type="domain" description="HTH tetR-type" evidence="5">
    <location>
        <begin position="15"/>
        <end position="75"/>
    </location>
</feature>
<feature type="DNA-binding region" description="H-T-H motif" evidence="4">
    <location>
        <begin position="38"/>
        <end position="57"/>
    </location>
</feature>
<evidence type="ECO:0000313" key="7">
    <source>
        <dbReference type="Proteomes" id="UP000703315"/>
    </source>
</evidence>
<organism evidence="6 7">
    <name type="scientific">Enteractinococcus helveticum</name>
    <dbReference type="NCBI Taxonomy" id="1837282"/>
    <lineage>
        <taxon>Bacteria</taxon>
        <taxon>Bacillati</taxon>
        <taxon>Actinomycetota</taxon>
        <taxon>Actinomycetes</taxon>
        <taxon>Micrococcales</taxon>
        <taxon>Micrococcaceae</taxon>
    </lineage>
</organism>
<gene>
    <name evidence="6" type="ORF">K8V32_00800</name>
</gene>